<dbReference type="InterPro" id="IPR007607">
    <property type="entry name" value="BacA/B"/>
</dbReference>
<feature type="region of interest" description="Disordered" evidence="2">
    <location>
        <begin position="120"/>
        <end position="140"/>
    </location>
</feature>
<organism evidence="3 4">
    <name type="scientific">Isoalcanivorax beigongshangi</name>
    <dbReference type="NCBI Taxonomy" id="3238810"/>
    <lineage>
        <taxon>Bacteria</taxon>
        <taxon>Pseudomonadati</taxon>
        <taxon>Pseudomonadota</taxon>
        <taxon>Gammaproteobacteria</taxon>
        <taxon>Oceanospirillales</taxon>
        <taxon>Alcanivoracaceae</taxon>
        <taxon>Isoalcanivorax</taxon>
    </lineage>
</organism>
<name>A0ABV4AJT0_9GAMM</name>
<accession>A0ABV4AJT0</accession>
<reference evidence="3 4" key="1">
    <citation type="submission" date="2024-07" db="EMBL/GenBank/DDBJ databases">
        <authorList>
            <person name="Ren Q."/>
        </authorList>
    </citation>
    <scope>NUCLEOTIDE SEQUENCE [LARGE SCALE GENOMIC DNA]</scope>
    <source>
        <strain evidence="3 4">REN37</strain>
    </source>
</reference>
<dbReference type="PANTHER" id="PTHR35024:SF4">
    <property type="entry name" value="POLYMER-FORMING CYTOSKELETAL PROTEIN"/>
    <property type="match status" value="1"/>
</dbReference>
<evidence type="ECO:0000313" key="4">
    <source>
        <dbReference type="Proteomes" id="UP001562065"/>
    </source>
</evidence>
<comment type="caution">
    <text evidence="3">The sequence shown here is derived from an EMBL/GenBank/DDBJ whole genome shotgun (WGS) entry which is preliminary data.</text>
</comment>
<gene>
    <name evidence="3" type="ORF">AB5I84_12960</name>
</gene>
<dbReference type="Proteomes" id="UP001562065">
    <property type="component" value="Unassembled WGS sequence"/>
</dbReference>
<evidence type="ECO:0000313" key="3">
    <source>
        <dbReference type="EMBL" id="MEY1663065.1"/>
    </source>
</evidence>
<dbReference type="EMBL" id="JBGCUO010000002">
    <property type="protein sequence ID" value="MEY1663065.1"/>
    <property type="molecule type" value="Genomic_DNA"/>
</dbReference>
<evidence type="ECO:0000256" key="2">
    <source>
        <dbReference type="SAM" id="MobiDB-lite"/>
    </source>
</evidence>
<sequence length="140" mass="14577">MLGRGNKKGRDNFCNHTLIASSAKVTGDIEFTGGLHVQGRVEGNVHVSADGGRLVIGESGSVKGEIRVGDILINGRVEGDVYAVGKLELAEKAVIEGNVYYNLIEMVVGAQVNGKLVKEGAPKHLPAPDKGKAKAASADT</sequence>
<dbReference type="RefSeq" id="WP_369456331.1">
    <property type="nucleotide sequence ID" value="NZ_JBGCUO010000002.1"/>
</dbReference>
<comment type="similarity">
    <text evidence="1">Belongs to the bactofilin family.</text>
</comment>
<keyword evidence="4" id="KW-1185">Reference proteome</keyword>
<dbReference type="PANTHER" id="PTHR35024">
    <property type="entry name" value="HYPOTHETICAL CYTOSOLIC PROTEIN"/>
    <property type="match status" value="1"/>
</dbReference>
<dbReference type="Pfam" id="PF04519">
    <property type="entry name" value="Bactofilin"/>
    <property type="match status" value="1"/>
</dbReference>
<proteinExistence type="inferred from homology"/>
<protein>
    <submittedName>
        <fullName evidence="3">Polymer-forming cytoskeletal protein</fullName>
    </submittedName>
</protein>
<evidence type="ECO:0000256" key="1">
    <source>
        <dbReference type="ARBA" id="ARBA00044755"/>
    </source>
</evidence>
<feature type="compositionally biased region" description="Basic and acidic residues" evidence="2">
    <location>
        <begin position="120"/>
        <end position="132"/>
    </location>
</feature>